<dbReference type="EMBL" id="QBKP01000027">
    <property type="protein sequence ID" value="PTX41809.1"/>
    <property type="molecule type" value="Genomic_DNA"/>
</dbReference>
<keyword evidence="2" id="KW-0732">Signal</keyword>
<comment type="caution">
    <text evidence="3">The sequence shown here is derived from an EMBL/GenBank/DDBJ whole genome shotgun (WGS) entry which is preliminary data.</text>
</comment>
<keyword evidence="1" id="KW-1133">Transmembrane helix</keyword>
<keyword evidence="4" id="KW-1185">Reference proteome</keyword>
<sequence length="100" mass="10292">MTSRLHPAVLLLVAAALVAHVDGALAQTIDFGKAEGVATGFLASLRGVFATAFFGIAFVITGFLAAFNRISWAWVALVVVGAFLVFAGPAIVANLRAAFS</sequence>
<evidence type="ECO:0000256" key="1">
    <source>
        <dbReference type="SAM" id="Phobius"/>
    </source>
</evidence>
<name>A0A2T6ADB8_9RHOB</name>
<feature type="transmembrane region" description="Helical" evidence="1">
    <location>
        <begin position="72"/>
        <end position="92"/>
    </location>
</feature>
<evidence type="ECO:0000313" key="3">
    <source>
        <dbReference type="EMBL" id="PTX41809.1"/>
    </source>
</evidence>
<proteinExistence type="predicted"/>
<dbReference type="RefSeq" id="WP_158640805.1">
    <property type="nucleotide sequence ID" value="NZ_QBKP01000027.1"/>
</dbReference>
<dbReference type="Pfam" id="PF04956">
    <property type="entry name" value="TrbC"/>
    <property type="match status" value="1"/>
</dbReference>
<feature type="transmembrane region" description="Helical" evidence="1">
    <location>
        <begin position="42"/>
        <end position="65"/>
    </location>
</feature>
<dbReference type="OrthoDB" id="7645894at2"/>
<feature type="signal peptide" evidence="2">
    <location>
        <begin position="1"/>
        <end position="26"/>
    </location>
</feature>
<protein>
    <submittedName>
        <fullName evidence="3">TrbC/VIRB2 family protein</fullName>
    </submittedName>
</protein>
<dbReference type="AlphaFoldDB" id="A0A2T6ADB8"/>
<keyword evidence="1" id="KW-0812">Transmembrane</keyword>
<reference evidence="3 4" key="1">
    <citation type="submission" date="2018-04" db="EMBL/GenBank/DDBJ databases">
        <title>Genomic Encyclopedia of Archaeal and Bacterial Type Strains, Phase II (KMG-II): from individual species to whole genera.</title>
        <authorList>
            <person name="Goeker M."/>
        </authorList>
    </citation>
    <scope>NUCLEOTIDE SEQUENCE [LARGE SCALE GENOMIC DNA]</scope>
    <source>
        <strain evidence="3 4">DSM 21823</strain>
    </source>
</reference>
<organism evidence="3 4">
    <name type="scientific">Gemmobacter caeni</name>
    <dbReference type="NCBI Taxonomy" id="589035"/>
    <lineage>
        <taxon>Bacteria</taxon>
        <taxon>Pseudomonadati</taxon>
        <taxon>Pseudomonadota</taxon>
        <taxon>Alphaproteobacteria</taxon>
        <taxon>Rhodobacterales</taxon>
        <taxon>Paracoccaceae</taxon>
        <taxon>Gemmobacter</taxon>
    </lineage>
</organism>
<dbReference type="Proteomes" id="UP000244224">
    <property type="component" value="Unassembled WGS sequence"/>
</dbReference>
<evidence type="ECO:0000256" key="2">
    <source>
        <dbReference type="SAM" id="SignalP"/>
    </source>
</evidence>
<gene>
    <name evidence="3" type="ORF">C8N34_12714</name>
</gene>
<evidence type="ECO:0000313" key="4">
    <source>
        <dbReference type="Proteomes" id="UP000244224"/>
    </source>
</evidence>
<accession>A0A2T6ADB8</accession>
<dbReference type="InterPro" id="IPR007039">
    <property type="entry name" value="TrbC/VirB2"/>
</dbReference>
<feature type="chain" id="PRO_5015480695" evidence="2">
    <location>
        <begin position="27"/>
        <end position="100"/>
    </location>
</feature>
<keyword evidence="1" id="KW-0472">Membrane</keyword>